<organism evidence="3">
    <name type="scientific">Soboliphyme baturini</name>
    <dbReference type="NCBI Taxonomy" id="241478"/>
    <lineage>
        <taxon>Eukaryota</taxon>
        <taxon>Metazoa</taxon>
        <taxon>Ecdysozoa</taxon>
        <taxon>Nematoda</taxon>
        <taxon>Enoplea</taxon>
        <taxon>Dorylaimia</taxon>
        <taxon>Dioctophymatida</taxon>
        <taxon>Dioctophymatoidea</taxon>
        <taxon>Soboliphymatidae</taxon>
        <taxon>Soboliphyme</taxon>
    </lineage>
</organism>
<name>A0A183IWS0_9BILA</name>
<dbReference type="Proteomes" id="UP000270296">
    <property type="component" value="Unassembled WGS sequence"/>
</dbReference>
<dbReference type="OrthoDB" id="7384832at2759"/>
<sequence>MIVKGLVRVDDIDFSVCHMDMLTEISTLRGIMRKKFPQKREGAFSDDIVGVIKRFLTSILYDVIQDVQHPNYGMCKSIVGTINEEAVEQVEKFKYLGTIFTSDGTESDGKLEEEMERRIGVASAVLRELARPIVTKAELILKSKLSMFKSIFIPILIYGHESWRITEKIRTRVQAAEMGFLSRVGGLTRLDMVRNTNIRESLGVKPMLFGIEKSQLRLFGHVLRMPRERKANLLFLAKPKAGVGTAKISVVQIYGRSPFIIRPLLMVMPIKEHFLIDIGDYVPQNEPKVIQKNEEMSGA</sequence>
<accession>A0A183IWS0</accession>
<reference evidence="3" key="1">
    <citation type="submission" date="2016-06" db="UniProtKB">
        <authorList>
            <consortium name="WormBaseParasite"/>
        </authorList>
    </citation>
    <scope>IDENTIFICATION</scope>
</reference>
<dbReference type="AlphaFoldDB" id="A0A183IWS0"/>
<dbReference type="EMBL" id="UZAM01011216">
    <property type="protein sequence ID" value="VDP15220.1"/>
    <property type="molecule type" value="Genomic_DNA"/>
</dbReference>
<dbReference type="PANTHER" id="PTHR47027">
    <property type="entry name" value="REVERSE TRANSCRIPTASE DOMAIN-CONTAINING PROTEIN"/>
    <property type="match status" value="1"/>
</dbReference>
<proteinExistence type="predicted"/>
<protein>
    <submittedName>
        <fullName evidence="3">DNA-directed RNA polymerase</fullName>
    </submittedName>
</protein>
<evidence type="ECO:0000313" key="3">
    <source>
        <dbReference type="WBParaSite" id="SBAD_0000836601-mRNA-1"/>
    </source>
</evidence>
<reference evidence="1 2" key="2">
    <citation type="submission" date="2018-11" db="EMBL/GenBank/DDBJ databases">
        <authorList>
            <consortium name="Pathogen Informatics"/>
        </authorList>
    </citation>
    <scope>NUCLEOTIDE SEQUENCE [LARGE SCALE GENOMIC DNA]</scope>
</reference>
<dbReference type="WBParaSite" id="SBAD_0000836601-mRNA-1">
    <property type="protein sequence ID" value="SBAD_0000836601-mRNA-1"/>
    <property type="gene ID" value="SBAD_0000836601"/>
</dbReference>
<dbReference type="InterPro" id="IPR016095">
    <property type="entry name" value="Ribosomal_uL1_3-a/b-sand"/>
</dbReference>
<dbReference type="PANTHER" id="PTHR47027:SF30">
    <property type="entry name" value="THAP-TYPE DOMAIN-CONTAINING PROTEIN"/>
    <property type="match status" value="1"/>
</dbReference>
<evidence type="ECO:0000313" key="2">
    <source>
        <dbReference type="Proteomes" id="UP000270296"/>
    </source>
</evidence>
<gene>
    <name evidence="1" type="ORF">SBAD_LOCUS8067</name>
</gene>
<evidence type="ECO:0000313" key="1">
    <source>
        <dbReference type="EMBL" id="VDP15220.1"/>
    </source>
</evidence>
<dbReference type="Gene3D" id="3.40.50.790">
    <property type="match status" value="1"/>
</dbReference>
<keyword evidence="2" id="KW-1185">Reference proteome</keyword>